<feature type="domain" description="NmrA-like" evidence="3">
    <location>
        <begin position="2"/>
        <end position="281"/>
    </location>
</feature>
<name>A0AAV9N0P7_9EURO</name>
<dbReference type="PANTHER" id="PTHR42748:SF28">
    <property type="entry name" value="NMRA-LIKE DOMAIN-CONTAINING PROTEIN"/>
    <property type="match status" value="1"/>
</dbReference>
<dbReference type="Gene3D" id="3.90.25.10">
    <property type="entry name" value="UDP-galactose 4-epimerase, domain 1"/>
    <property type="match status" value="1"/>
</dbReference>
<dbReference type="InterPro" id="IPR008030">
    <property type="entry name" value="NmrA-like"/>
</dbReference>
<dbReference type="Pfam" id="PF05368">
    <property type="entry name" value="NmrA"/>
    <property type="match status" value="1"/>
</dbReference>
<dbReference type="EMBL" id="JAVRRD010000028">
    <property type="protein sequence ID" value="KAK5046776.1"/>
    <property type="molecule type" value="Genomic_DNA"/>
</dbReference>
<dbReference type="GeneID" id="89975296"/>
<dbReference type="Proteomes" id="UP001358417">
    <property type="component" value="Unassembled WGS sequence"/>
</dbReference>
<keyword evidence="2" id="KW-0521">NADP</keyword>
<dbReference type="Gene3D" id="3.40.50.720">
    <property type="entry name" value="NAD(P)-binding Rossmann-like Domain"/>
    <property type="match status" value="1"/>
</dbReference>
<proteinExistence type="inferred from homology"/>
<dbReference type="GO" id="GO:0005634">
    <property type="term" value="C:nucleus"/>
    <property type="evidence" value="ECO:0007669"/>
    <property type="project" value="TreeGrafter"/>
</dbReference>
<sequence length="323" mass="35432">MAKLIVIIGATGGQGGSVLKSLLGNPDWRIRGVTRDLSGARAKELIENGVEMVAGDLNDLQSVKVAFSGAKAIYAVTNFPGLLATMGIEEAFQTEHAQGLNMALAASELPDLEHYIWSTLPDSEAISGKEYYIPHFCGKGRVDTYIKNKLPTLLKKTTFLTLPLYGDNFQYPVVTPRPIKSTGKYVHLVPWSAATPITLVGSHKDNVGPVAQAILNMGSAKLGAKHVVAALEETTAEGMLKMWSEATGREAIHVQISMEDYEKLWPMWATEMAAMYLWWQHEGEALWAARDEEIIGLEDLGLKKEDLVSTKQAMLTQDWDTLC</sequence>
<dbReference type="CDD" id="cd05251">
    <property type="entry name" value="NmrA_like_SDR_a"/>
    <property type="match status" value="1"/>
</dbReference>
<dbReference type="AlphaFoldDB" id="A0AAV9N0P7"/>
<evidence type="ECO:0000313" key="5">
    <source>
        <dbReference type="Proteomes" id="UP001358417"/>
    </source>
</evidence>
<protein>
    <recommendedName>
        <fullName evidence="3">NmrA-like domain-containing protein</fullName>
    </recommendedName>
</protein>
<comment type="similarity">
    <text evidence="1">Belongs to the NmrA-type oxidoreductase family.</text>
</comment>
<dbReference type="InterPro" id="IPR051164">
    <property type="entry name" value="NmrA-like_oxidored"/>
</dbReference>
<dbReference type="SUPFAM" id="SSF51735">
    <property type="entry name" value="NAD(P)-binding Rossmann-fold domains"/>
    <property type="match status" value="1"/>
</dbReference>
<evidence type="ECO:0000256" key="2">
    <source>
        <dbReference type="ARBA" id="ARBA00022857"/>
    </source>
</evidence>
<evidence type="ECO:0000256" key="1">
    <source>
        <dbReference type="ARBA" id="ARBA00006328"/>
    </source>
</evidence>
<keyword evidence="5" id="KW-1185">Reference proteome</keyword>
<gene>
    <name evidence="4" type="ORF">LTR84_007129</name>
</gene>
<comment type="caution">
    <text evidence="4">The sequence shown here is derived from an EMBL/GenBank/DDBJ whole genome shotgun (WGS) entry which is preliminary data.</text>
</comment>
<accession>A0AAV9N0P7</accession>
<organism evidence="4 5">
    <name type="scientific">Exophiala bonariae</name>
    <dbReference type="NCBI Taxonomy" id="1690606"/>
    <lineage>
        <taxon>Eukaryota</taxon>
        <taxon>Fungi</taxon>
        <taxon>Dikarya</taxon>
        <taxon>Ascomycota</taxon>
        <taxon>Pezizomycotina</taxon>
        <taxon>Eurotiomycetes</taxon>
        <taxon>Chaetothyriomycetidae</taxon>
        <taxon>Chaetothyriales</taxon>
        <taxon>Herpotrichiellaceae</taxon>
        <taxon>Exophiala</taxon>
    </lineage>
</organism>
<dbReference type="PANTHER" id="PTHR42748">
    <property type="entry name" value="NITROGEN METABOLITE REPRESSION PROTEIN NMRA FAMILY MEMBER"/>
    <property type="match status" value="1"/>
</dbReference>
<reference evidence="4 5" key="1">
    <citation type="submission" date="2023-08" db="EMBL/GenBank/DDBJ databases">
        <title>Black Yeasts Isolated from many extreme environments.</title>
        <authorList>
            <person name="Coleine C."/>
            <person name="Stajich J.E."/>
            <person name="Selbmann L."/>
        </authorList>
    </citation>
    <scope>NUCLEOTIDE SEQUENCE [LARGE SCALE GENOMIC DNA]</scope>
    <source>
        <strain evidence="4 5">CCFEE 5792</strain>
    </source>
</reference>
<evidence type="ECO:0000259" key="3">
    <source>
        <dbReference type="Pfam" id="PF05368"/>
    </source>
</evidence>
<evidence type="ECO:0000313" key="4">
    <source>
        <dbReference type="EMBL" id="KAK5046776.1"/>
    </source>
</evidence>
<dbReference type="InterPro" id="IPR036291">
    <property type="entry name" value="NAD(P)-bd_dom_sf"/>
</dbReference>
<dbReference type="RefSeq" id="XP_064702349.1">
    <property type="nucleotide sequence ID" value="XM_064850683.1"/>
</dbReference>